<comment type="similarity">
    <text evidence="2">Belongs to the drug/metabolite transporter (DMT) superfamily. 10 TMS drug/metabolite exporter (DME) (TC 2.A.7.3) family.</text>
</comment>
<evidence type="ECO:0000256" key="1">
    <source>
        <dbReference type="ARBA" id="ARBA00004141"/>
    </source>
</evidence>
<protein>
    <submittedName>
        <fullName evidence="8">Drug/metabolite transporter (DMT)-like permease</fullName>
    </submittedName>
</protein>
<dbReference type="InterPro" id="IPR037185">
    <property type="entry name" value="EmrE-like"/>
</dbReference>
<organism evidence="8 9">
    <name type="scientific">Novosphingobium fluoreni</name>
    <dbReference type="NCBI Taxonomy" id="1391222"/>
    <lineage>
        <taxon>Bacteria</taxon>
        <taxon>Pseudomonadati</taxon>
        <taxon>Pseudomonadota</taxon>
        <taxon>Alphaproteobacteria</taxon>
        <taxon>Sphingomonadales</taxon>
        <taxon>Sphingomonadaceae</taxon>
        <taxon>Novosphingobium</taxon>
    </lineage>
</organism>
<feature type="transmembrane region" description="Helical" evidence="6">
    <location>
        <begin position="44"/>
        <end position="64"/>
    </location>
</feature>
<evidence type="ECO:0000256" key="4">
    <source>
        <dbReference type="ARBA" id="ARBA00022989"/>
    </source>
</evidence>
<feature type="domain" description="EamA" evidence="7">
    <location>
        <begin position="153"/>
        <end position="283"/>
    </location>
</feature>
<dbReference type="GO" id="GO:0016020">
    <property type="term" value="C:membrane"/>
    <property type="evidence" value="ECO:0007669"/>
    <property type="project" value="UniProtKB-SubCell"/>
</dbReference>
<keyword evidence="5 6" id="KW-0472">Membrane</keyword>
<feature type="transmembrane region" description="Helical" evidence="6">
    <location>
        <begin position="12"/>
        <end position="32"/>
    </location>
</feature>
<comment type="caution">
    <text evidence="8">The sequence shown here is derived from an EMBL/GenBank/DDBJ whole genome shotgun (WGS) entry which is preliminary data.</text>
</comment>
<name>A0A7W6C3V1_9SPHN</name>
<keyword evidence="4 6" id="KW-1133">Transmembrane helix</keyword>
<reference evidence="8 9" key="1">
    <citation type="submission" date="2020-08" db="EMBL/GenBank/DDBJ databases">
        <title>Genomic Encyclopedia of Type Strains, Phase IV (KMG-IV): sequencing the most valuable type-strain genomes for metagenomic binning, comparative biology and taxonomic classification.</title>
        <authorList>
            <person name="Goeker M."/>
        </authorList>
    </citation>
    <scope>NUCLEOTIDE SEQUENCE [LARGE SCALE GENOMIC DNA]</scope>
    <source>
        <strain evidence="8 9">DSM 27568</strain>
    </source>
</reference>
<proteinExistence type="inferred from homology"/>
<feature type="transmembrane region" description="Helical" evidence="6">
    <location>
        <begin position="126"/>
        <end position="144"/>
    </location>
</feature>
<feature type="transmembrane region" description="Helical" evidence="6">
    <location>
        <begin position="209"/>
        <end position="229"/>
    </location>
</feature>
<evidence type="ECO:0000256" key="6">
    <source>
        <dbReference type="SAM" id="Phobius"/>
    </source>
</evidence>
<gene>
    <name evidence="8" type="ORF">GGR39_001620</name>
</gene>
<evidence type="ECO:0000259" key="7">
    <source>
        <dbReference type="Pfam" id="PF00892"/>
    </source>
</evidence>
<comment type="subcellular location">
    <subcellularLocation>
        <location evidence="1">Membrane</location>
        <topology evidence="1">Multi-pass membrane protein</topology>
    </subcellularLocation>
</comment>
<keyword evidence="9" id="KW-1185">Reference proteome</keyword>
<feature type="transmembrane region" description="Helical" evidence="6">
    <location>
        <begin position="266"/>
        <end position="284"/>
    </location>
</feature>
<dbReference type="Pfam" id="PF00892">
    <property type="entry name" value="EamA"/>
    <property type="match status" value="2"/>
</dbReference>
<dbReference type="Proteomes" id="UP000561459">
    <property type="component" value="Unassembled WGS sequence"/>
</dbReference>
<feature type="domain" description="EamA" evidence="7">
    <location>
        <begin position="10"/>
        <end position="142"/>
    </location>
</feature>
<evidence type="ECO:0000313" key="8">
    <source>
        <dbReference type="EMBL" id="MBB3939970.1"/>
    </source>
</evidence>
<dbReference type="PANTHER" id="PTHR22911:SF6">
    <property type="entry name" value="SOLUTE CARRIER FAMILY 35 MEMBER G1"/>
    <property type="match status" value="1"/>
</dbReference>
<feature type="transmembrane region" description="Helical" evidence="6">
    <location>
        <begin position="150"/>
        <end position="170"/>
    </location>
</feature>
<dbReference type="PANTHER" id="PTHR22911">
    <property type="entry name" value="ACYL-MALONYL CONDENSING ENZYME-RELATED"/>
    <property type="match status" value="1"/>
</dbReference>
<dbReference type="EMBL" id="JACIDY010000003">
    <property type="protein sequence ID" value="MBB3939970.1"/>
    <property type="molecule type" value="Genomic_DNA"/>
</dbReference>
<feature type="transmembrane region" description="Helical" evidence="6">
    <location>
        <begin position="182"/>
        <end position="203"/>
    </location>
</feature>
<dbReference type="AlphaFoldDB" id="A0A7W6C3V1"/>
<feature type="transmembrane region" description="Helical" evidence="6">
    <location>
        <begin position="236"/>
        <end position="260"/>
    </location>
</feature>
<sequence>MTARTERPILGLLFRAAAMLLMSTLVMLLKLAGERGIATPEVMFWRQATTIPIMFVALALMGRLGNLRTRRWKSHAARAAVGTAGLFCNVTAAVMLPLAEATTIGFTAPMFAVLVSVLVMHERVGWWRLSAVALGFAGVVIIAQPGHAPVPLLGIVAGLGSALVVAVAAFQIRDLTRTEDPIACVFYFAVFGALIASLMLPFYATRHDLGDILVLLGIGLSGTAGQLLITLSLRQAAVSTVIVMDYTALIWSTLFGWLVWDRLPPSVTWLGAPLIIGAGLIIIWREHRLSRAIPPANAMEED</sequence>
<evidence type="ECO:0000256" key="3">
    <source>
        <dbReference type="ARBA" id="ARBA00022692"/>
    </source>
</evidence>
<accession>A0A7W6C3V1</accession>
<evidence type="ECO:0000256" key="2">
    <source>
        <dbReference type="ARBA" id="ARBA00009853"/>
    </source>
</evidence>
<feature type="transmembrane region" description="Helical" evidence="6">
    <location>
        <begin position="76"/>
        <end position="95"/>
    </location>
</feature>
<feature type="transmembrane region" description="Helical" evidence="6">
    <location>
        <begin position="101"/>
        <end position="119"/>
    </location>
</feature>
<dbReference type="RefSeq" id="WP_343055827.1">
    <property type="nucleotide sequence ID" value="NZ_JACIDY010000003.1"/>
</dbReference>
<dbReference type="InterPro" id="IPR000620">
    <property type="entry name" value="EamA_dom"/>
</dbReference>
<evidence type="ECO:0000256" key="5">
    <source>
        <dbReference type="ARBA" id="ARBA00023136"/>
    </source>
</evidence>
<dbReference type="SUPFAM" id="SSF103481">
    <property type="entry name" value="Multidrug resistance efflux transporter EmrE"/>
    <property type="match status" value="2"/>
</dbReference>
<evidence type="ECO:0000313" key="9">
    <source>
        <dbReference type="Proteomes" id="UP000561459"/>
    </source>
</evidence>
<keyword evidence="3 6" id="KW-0812">Transmembrane</keyword>